<dbReference type="GO" id="GO:0016301">
    <property type="term" value="F:kinase activity"/>
    <property type="evidence" value="ECO:0007669"/>
    <property type="project" value="UniProtKB-KW"/>
</dbReference>
<dbReference type="Gene3D" id="3.40.50.300">
    <property type="entry name" value="P-loop containing nucleotide triphosphate hydrolases"/>
    <property type="match status" value="1"/>
</dbReference>
<dbReference type="SUPFAM" id="SSF52540">
    <property type="entry name" value="P-loop containing nucleoside triphosphate hydrolases"/>
    <property type="match status" value="1"/>
</dbReference>
<dbReference type="GO" id="GO:0016779">
    <property type="term" value="F:nucleotidyltransferase activity"/>
    <property type="evidence" value="ECO:0007669"/>
    <property type="project" value="UniProtKB-KW"/>
</dbReference>
<keyword evidence="1" id="KW-0548">Nucleotidyltransferase</keyword>
<dbReference type="InterPro" id="IPR027417">
    <property type="entry name" value="P-loop_NTPase"/>
</dbReference>
<name>A0ABW0U681_9BACI</name>
<dbReference type="Pfam" id="PF02283">
    <property type="entry name" value="CobU"/>
    <property type="match status" value="1"/>
</dbReference>
<dbReference type="Proteomes" id="UP001596143">
    <property type="component" value="Unassembled WGS sequence"/>
</dbReference>
<gene>
    <name evidence="1" type="ORF">ACFPTR_08855</name>
</gene>
<organism evidence="1 2">
    <name type="scientific">Aliibacillus thermotolerans</name>
    <dbReference type="NCBI Taxonomy" id="1834418"/>
    <lineage>
        <taxon>Bacteria</taxon>
        <taxon>Bacillati</taxon>
        <taxon>Bacillota</taxon>
        <taxon>Bacilli</taxon>
        <taxon>Bacillales</taxon>
        <taxon>Bacillaceae</taxon>
        <taxon>Aliibacillus</taxon>
    </lineage>
</organism>
<dbReference type="InterPro" id="IPR003203">
    <property type="entry name" value="CobU/CobP"/>
</dbReference>
<keyword evidence="1" id="KW-0418">Kinase</keyword>
<dbReference type="RefSeq" id="WP_270895486.1">
    <property type="nucleotide sequence ID" value="NZ_JBHSPF010000045.1"/>
</dbReference>
<reference evidence="2" key="1">
    <citation type="journal article" date="2019" name="Int. J. Syst. Evol. Microbiol.">
        <title>The Global Catalogue of Microorganisms (GCM) 10K type strain sequencing project: providing services to taxonomists for standard genome sequencing and annotation.</title>
        <authorList>
            <consortium name="The Broad Institute Genomics Platform"/>
            <consortium name="The Broad Institute Genome Sequencing Center for Infectious Disease"/>
            <person name="Wu L."/>
            <person name="Ma J."/>
        </authorList>
    </citation>
    <scope>NUCLEOTIDE SEQUENCE [LARGE SCALE GENOMIC DNA]</scope>
    <source>
        <strain evidence="2">CGMCC 1.15790</strain>
    </source>
</reference>
<evidence type="ECO:0000313" key="1">
    <source>
        <dbReference type="EMBL" id="MFC5628980.1"/>
    </source>
</evidence>
<protein>
    <submittedName>
        <fullName evidence="1">Bifunctional adenosylcobinamide kinase/adenosylcobinamide-phosphate guanylyltransferase</fullName>
    </submittedName>
</protein>
<keyword evidence="1" id="KW-0808">Transferase</keyword>
<keyword evidence="2" id="KW-1185">Reference proteome</keyword>
<comment type="caution">
    <text evidence="1">The sequence shown here is derived from an EMBL/GenBank/DDBJ whole genome shotgun (WGS) entry which is preliminary data.</text>
</comment>
<proteinExistence type="predicted"/>
<evidence type="ECO:0000313" key="2">
    <source>
        <dbReference type="Proteomes" id="UP001596143"/>
    </source>
</evidence>
<sequence length="150" mass="17321">MHVVTGGAYNGKKVWVKETYSSQLTDKSLWFNCYEETCPIHFSFDRSHFMIVIEGIEEALRHFLKREETGSAKEFFHLYVEPLLAWEKADDKRQCVLIGTDITKGLVPMDKEERKWRDETGRLLQLCVSEATDVTIVWFGLAQTIKGGKS</sequence>
<dbReference type="EMBL" id="JBHSPF010000045">
    <property type="protein sequence ID" value="MFC5628980.1"/>
    <property type="molecule type" value="Genomic_DNA"/>
</dbReference>
<accession>A0ABW0U681</accession>